<evidence type="ECO:0000313" key="3">
    <source>
        <dbReference type="Proteomes" id="UP000565441"/>
    </source>
</evidence>
<dbReference type="Proteomes" id="UP000565441">
    <property type="component" value="Unassembled WGS sequence"/>
</dbReference>
<protein>
    <recommendedName>
        <fullName evidence="1">ABM domain-containing protein</fullName>
    </recommendedName>
</protein>
<feature type="domain" description="ABM" evidence="1">
    <location>
        <begin position="108"/>
        <end position="168"/>
    </location>
</feature>
<dbReference type="OrthoDB" id="3830579at2759"/>
<evidence type="ECO:0000259" key="1">
    <source>
        <dbReference type="Pfam" id="PF03992"/>
    </source>
</evidence>
<dbReference type="AlphaFoldDB" id="A0A8H5HFX8"/>
<dbReference type="Pfam" id="PF03992">
    <property type="entry name" value="ABM"/>
    <property type="match status" value="1"/>
</dbReference>
<sequence length="200" mass="21991">MPTVAVIRFPGSDAFVADPLVLKDALNILVKADGVISTYYGIQTEDGRSGYLVVIWETYEHHMNFKQHVSYPGLLTAVSLARSGPLDIQHVDFDRDAVLSFDVPATELVFMTPKAGVSLDDFHDKLATLREHLIKDTTCHAIAVGASRENKGTWLMVLGWDSVQAHVDAVSEGIFPELVKNLFAVADIDLKHTNLVKYAA</sequence>
<evidence type="ECO:0000313" key="2">
    <source>
        <dbReference type="EMBL" id="KAF5382663.1"/>
    </source>
</evidence>
<dbReference type="InterPro" id="IPR007138">
    <property type="entry name" value="ABM_dom"/>
</dbReference>
<comment type="caution">
    <text evidence="2">The sequence shown here is derived from an EMBL/GenBank/DDBJ whole genome shotgun (WGS) entry which is preliminary data.</text>
</comment>
<name>A0A8H5HFX8_9AGAR</name>
<dbReference type="Gene3D" id="3.30.70.100">
    <property type="match status" value="2"/>
</dbReference>
<gene>
    <name evidence="2" type="ORF">D9615_002902</name>
</gene>
<proteinExistence type="predicted"/>
<organism evidence="2 3">
    <name type="scientific">Tricholomella constricta</name>
    <dbReference type="NCBI Taxonomy" id="117010"/>
    <lineage>
        <taxon>Eukaryota</taxon>
        <taxon>Fungi</taxon>
        <taxon>Dikarya</taxon>
        <taxon>Basidiomycota</taxon>
        <taxon>Agaricomycotina</taxon>
        <taxon>Agaricomycetes</taxon>
        <taxon>Agaricomycetidae</taxon>
        <taxon>Agaricales</taxon>
        <taxon>Tricholomatineae</taxon>
        <taxon>Lyophyllaceae</taxon>
        <taxon>Tricholomella</taxon>
    </lineage>
</organism>
<keyword evidence="3" id="KW-1185">Reference proteome</keyword>
<accession>A0A8H5HFX8</accession>
<dbReference type="EMBL" id="JAACJP010000008">
    <property type="protein sequence ID" value="KAF5382663.1"/>
    <property type="molecule type" value="Genomic_DNA"/>
</dbReference>
<reference evidence="2 3" key="1">
    <citation type="journal article" date="2020" name="ISME J.">
        <title>Uncovering the hidden diversity of litter-decomposition mechanisms in mushroom-forming fungi.</title>
        <authorList>
            <person name="Floudas D."/>
            <person name="Bentzer J."/>
            <person name="Ahren D."/>
            <person name="Johansson T."/>
            <person name="Persson P."/>
            <person name="Tunlid A."/>
        </authorList>
    </citation>
    <scope>NUCLEOTIDE SEQUENCE [LARGE SCALE GENOMIC DNA]</scope>
    <source>
        <strain evidence="2 3">CBS 661.87</strain>
    </source>
</reference>